<dbReference type="SUPFAM" id="SSF48452">
    <property type="entry name" value="TPR-like"/>
    <property type="match status" value="1"/>
</dbReference>
<keyword evidence="1" id="KW-0805">Transcription regulation</keyword>
<gene>
    <name evidence="6" type="ORF">NBRC110019_15270</name>
</gene>
<evidence type="ECO:0000313" key="6">
    <source>
        <dbReference type="EMBL" id="GLB52487.1"/>
    </source>
</evidence>
<dbReference type="PROSITE" id="PS01124">
    <property type="entry name" value="HTH_ARAC_FAMILY_2"/>
    <property type="match status" value="1"/>
</dbReference>
<evidence type="ECO:0000256" key="2">
    <source>
        <dbReference type="ARBA" id="ARBA00023125"/>
    </source>
</evidence>
<dbReference type="InterPro" id="IPR018060">
    <property type="entry name" value="HTH_AraC"/>
</dbReference>
<dbReference type="EMBL" id="BRVP01000009">
    <property type="protein sequence ID" value="GLB52487.1"/>
    <property type="molecule type" value="Genomic_DNA"/>
</dbReference>
<reference evidence="6" key="1">
    <citation type="submission" date="2022-07" db="EMBL/GenBank/DDBJ databases">
        <title>Taxonomy of Novel Oxalotrophic and Methylotrophic Bacteria.</title>
        <authorList>
            <person name="Sahin N."/>
            <person name="Tani A."/>
        </authorList>
    </citation>
    <scope>NUCLEOTIDE SEQUENCE</scope>
    <source>
        <strain evidence="6">AM327</strain>
    </source>
</reference>
<accession>A0A9W6B606</accession>
<dbReference type="AlphaFoldDB" id="A0A9W6B606"/>
<dbReference type="PANTHER" id="PTHR43280">
    <property type="entry name" value="ARAC-FAMILY TRANSCRIPTIONAL REGULATOR"/>
    <property type="match status" value="1"/>
</dbReference>
<dbReference type="PROSITE" id="PS50005">
    <property type="entry name" value="TPR"/>
    <property type="match status" value="1"/>
</dbReference>
<protein>
    <recommendedName>
        <fullName evidence="5">HTH araC/xylS-type domain-containing protein</fullName>
    </recommendedName>
</protein>
<keyword evidence="7" id="KW-1185">Reference proteome</keyword>
<dbReference type="Pfam" id="PF12833">
    <property type="entry name" value="HTH_18"/>
    <property type="match status" value="1"/>
</dbReference>
<dbReference type="InterPro" id="IPR009057">
    <property type="entry name" value="Homeodomain-like_sf"/>
</dbReference>
<keyword evidence="3" id="KW-0804">Transcription</keyword>
<dbReference type="GO" id="GO:0003700">
    <property type="term" value="F:DNA-binding transcription factor activity"/>
    <property type="evidence" value="ECO:0007669"/>
    <property type="project" value="InterPro"/>
</dbReference>
<dbReference type="Proteomes" id="UP001143545">
    <property type="component" value="Unassembled WGS sequence"/>
</dbReference>
<sequence>MSNSSDNDYFSDGITEEIINALNSVKGLKVIARTSSFAFKGKNIDVRKIGKQLEVHNILEGSVRMVQNHVRITAQLIDAETGVHYWSKNFDRELNDIFKLQDEVSLLIANQIRENFGHLEIQEHLVKQPTTSFTAYELFLKGRYQQLQWTPDSMKKAIAFFDMAIAQDKNFARAYYGNLQCYGLLAIWGYMEHETAMEKAIGNLMIAKEIDASLPEYPLAFVGRSFWGEWDFKAAYGYIQQTLGVNQNHIDGLEAMAEMFIALGFFEEATVYAKKLLGVDPLSANNLYTYAHILYYQRNYKEALQWVQKSLEVRPDLELSKHLLVLCYIQLKDKDAFERAIMNDPLADLQLLLYHAVNDTVELTDDTLTQWMDTDKSEVQLAPYELYIMASAGYKKHAFILLKKYIDQRRGQIINYRQEVLLENLHGVEGFHELHVSNLLRIDLLPGDRGEPEVSVKNRMDSNELTVMKQVLIAYIEKEKPYLDTQLSLTGLGNELNMQSNKLSYMINEVLGINFNEFINRYRLEHFKSIAALPENKSLTLVGLAYESGFNSKSVFNTYFKKVEGVTPKVWLKGILET</sequence>
<evidence type="ECO:0000256" key="3">
    <source>
        <dbReference type="ARBA" id="ARBA00023163"/>
    </source>
</evidence>
<evidence type="ECO:0000313" key="7">
    <source>
        <dbReference type="Proteomes" id="UP001143545"/>
    </source>
</evidence>
<keyword evidence="4" id="KW-0802">TPR repeat</keyword>
<evidence type="ECO:0000256" key="4">
    <source>
        <dbReference type="PROSITE-ProRule" id="PRU00339"/>
    </source>
</evidence>
<evidence type="ECO:0000256" key="1">
    <source>
        <dbReference type="ARBA" id="ARBA00023015"/>
    </source>
</evidence>
<organism evidence="6 7">
    <name type="scientific">Neptunitalea chrysea</name>
    <dbReference type="NCBI Taxonomy" id="1647581"/>
    <lineage>
        <taxon>Bacteria</taxon>
        <taxon>Pseudomonadati</taxon>
        <taxon>Bacteroidota</taxon>
        <taxon>Flavobacteriia</taxon>
        <taxon>Flavobacteriales</taxon>
        <taxon>Flavobacteriaceae</taxon>
        <taxon>Neptunitalea</taxon>
    </lineage>
</organism>
<dbReference type="InterPro" id="IPR019734">
    <property type="entry name" value="TPR_rpt"/>
</dbReference>
<evidence type="ECO:0000259" key="5">
    <source>
        <dbReference type="PROSITE" id="PS01124"/>
    </source>
</evidence>
<dbReference type="Gene3D" id="1.10.10.60">
    <property type="entry name" value="Homeodomain-like"/>
    <property type="match status" value="2"/>
</dbReference>
<name>A0A9W6B606_9FLAO</name>
<feature type="domain" description="HTH araC/xylS-type" evidence="5">
    <location>
        <begin position="470"/>
        <end position="574"/>
    </location>
</feature>
<keyword evidence="2" id="KW-0238">DNA-binding</keyword>
<feature type="repeat" description="TPR" evidence="4">
    <location>
        <begin position="284"/>
        <end position="317"/>
    </location>
</feature>
<dbReference type="SMART" id="SM00342">
    <property type="entry name" value="HTH_ARAC"/>
    <property type="match status" value="1"/>
</dbReference>
<dbReference type="PANTHER" id="PTHR43280:SF2">
    <property type="entry name" value="HTH-TYPE TRANSCRIPTIONAL REGULATOR EXSA"/>
    <property type="match status" value="1"/>
</dbReference>
<dbReference type="Gene3D" id="3.40.50.10610">
    <property type="entry name" value="ABC-type transport auxiliary lipoprotein component"/>
    <property type="match status" value="1"/>
</dbReference>
<proteinExistence type="predicted"/>
<dbReference type="Pfam" id="PF12895">
    <property type="entry name" value="ANAPC3"/>
    <property type="match status" value="1"/>
</dbReference>
<dbReference type="SUPFAM" id="SSF46689">
    <property type="entry name" value="Homeodomain-like"/>
    <property type="match status" value="1"/>
</dbReference>
<comment type="caution">
    <text evidence="6">The sequence shown here is derived from an EMBL/GenBank/DDBJ whole genome shotgun (WGS) entry which is preliminary data.</text>
</comment>
<dbReference type="InterPro" id="IPR011990">
    <property type="entry name" value="TPR-like_helical_dom_sf"/>
</dbReference>
<dbReference type="GO" id="GO:0043565">
    <property type="term" value="F:sequence-specific DNA binding"/>
    <property type="evidence" value="ECO:0007669"/>
    <property type="project" value="InterPro"/>
</dbReference>
<dbReference type="Gene3D" id="1.25.40.10">
    <property type="entry name" value="Tetratricopeptide repeat domain"/>
    <property type="match status" value="1"/>
</dbReference>